<evidence type="ECO:0000256" key="6">
    <source>
        <dbReference type="SAM" id="MobiDB-lite"/>
    </source>
</evidence>
<dbReference type="SUPFAM" id="SSF52540">
    <property type="entry name" value="P-loop containing nucleoside triphosphate hydrolases"/>
    <property type="match status" value="1"/>
</dbReference>
<dbReference type="InterPro" id="IPR027417">
    <property type="entry name" value="P-loop_NTPase"/>
</dbReference>
<dbReference type="PROSITE" id="PS51903">
    <property type="entry name" value="CLP_R"/>
    <property type="match status" value="1"/>
</dbReference>
<reference evidence="8" key="1">
    <citation type="journal article" date="2023" name="Plant J.">
        <title>The genome of the king protea, Protea cynaroides.</title>
        <authorList>
            <person name="Chang J."/>
            <person name="Duong T.A."/>
            <person name="Schoeman C."/>
            <person name="Ma X."/>
            <person name="Roodt D."/>
            <person name="Barker N."/>
            <person name="Li Z."/>
            <person name="Van de Peer Y."/>
            <person name="Mizrachi E."/>
        </authorList>
    </citation>
    <scope>NUCLEOTIDE SEQUENCE</scope>
    <source>
        <tissue evidence="8">Young leaves</tissue>
    </source>
</reference>
<proteinExistence type="inferred from homology"/>
<dbReference type="AlphaFoldDB" id="A0A9Q0HDQ1"/>
<name>A0A9Q0HDQ1_9MAGN</name>
<evidence type="ECO:0000256" key="1">
    <source>
        <dbReference type="ARBA" id="ARBA00008675"/>
    </source>
</evidence>
<feature type="compositionally biased region" description="Polar residues" evidence="6">
    <location>
        <begin position="893"/>
        <end position="911"/>
    </location>
</feature>
<dbReference type="InterPro" id="IPR051650">
    <property type="entry name" value="SL_signaling_regulator"/>
</dbReference>
<evidence type="ECO:0000313" key="9">
    <source>
        <dbReference type="Proteomes" id="UP001141806"/>
    </source>
</evidence>
<organism evidence="8 9">
    <name type="scientific">Protea cynaroides</name>
    <dbReference type="NCBI Taxonomy" id="273540"/>
    <lineage>
        <taxon>Eukaryota</taxon>
        <taxon>Viridiplantae</taxon>
        <taxon>Streptophyta</taxon>
        <taxon>Embryophyta</taxon>
        <taxon>Tracheophyta</taxon>
        <taxon>Spermatophyta</taxon>
        <taxon>Magnoliopsida</taxon>
        <taxon>Proteales</taxon>
        <taxon>Proteaceae</taxon>
        <taxon>Protea</taxon>
    </lineage>
</organism>
<dbReference type="Gene3D" id="3.40.50.300">
    <property type="entry name" value="P-loop containing nucleotide triphosphate hydrolases"/>
    <property type="match status" value="1"/>
</dbReference>
<sequence>MRAGACTVQQTLTSEAALVLRHSLGLAKRRGHAQVTPLHVAATLLSPRGSLLRRACLKSHPHSTSHPLQCRALELCFNVALNRLPTTPGPFLHGQPSLSNALIAALKRAQAHQRRGCIEQQQQQPLLAIKVELEQLIISILDDPSVSRVMREAGFSSTSVKNNLEDASASSVFQSYSSSVGILSSTCSPPIENNSSFWQTHLLSCYSEQNPVLFSTPKKPLGTLITDSATIKEDFKLVLEVLMRKKRRNTVVVGDSFSTTEGLVAELMGKVERGEVPDELRSAQFIKFQLSSVSLRFMKREDMDMKIADLRRKVGSLVSGGGGAIIYAGDLKWAVEGSVGEKEGGFSAEVSSYNATDHLVAEIGSLLSDYSCSNSKVWLMAVANYQTYMRCQLKQPPLETQWTLQAVSVPSGGLGLSLHASNVLDSKMTLSPNASPASKPYPPKEEPDSLTCCAECTSNFEKEAEIFKSSQQRPSSLLFSSCNSKDMIKGPTHLPYWLQPYKTDKHHKDDLVELKKKWNRLCHSLHHPKANQTQIHSSLFNNQNLSGKRYTYSTSYPYWPSSSQYNQTSIFPESASISFADSISDTHHISSIASQFRSHQSCSIEFGLTNGAWKHQQSELSLDSLKNTENKEVKITLALGNSLFSDSMASRDQKREGKMEPRDLRKLLQENVPWQSVMIPSITEALLGPKLSEKNGTWLLIRGTDCIGKRRLALATAESICGSTDHLVHLNMRRGENEDTPFSEILIEAVKGHQKCVILLEDINYADSGFIKFLADGMEGRKEDYFDQAIFIATIGGSSCFIDSNKEGEVAIQMKLQFEDISPAFEMFNCGHKRKTEWDLPYKNKHPRKEEKEDSSSAVEDNGGDKRVISRQSSCNTLDLNIRAEEDDDENKPNNSNPIPSDLTQETTTDIHSPRGFLGSITNRFVLDKNPELFDEMGETFLSKIEGSFHEVCGSEMGMSLSVGKVVLDEIVSGCGSFLNSLFEIWLKDIFQTSLKTVRESRKEGNIKLSLLGAKGESILDYGFKGSSLPKTVQIVFKDLDTGVSM</sequence>
<evidence type="ECO:0000256" key="2">
    <source>
        <dbReference type="ARBA" id="ARBA00022737"/>
    </source>
</evidence>
<dbReference type="FunFam" id="1.10.1780.10:FF:000005">
    <property type="entry name" value="protein SUPPRESSOR OF MAX2 1"/>
    <property type="match status" value="1"/>
</dbReference>
<evidence type="ECO:0000256" key="3">
    <source>
        <dbReference type="ARBA" id="ARBA00023015"/>
    </source>
</evidence>
<keyword evidence="3" id="KW-0805">Transcription regulation</keyword>
<comment type="similarity">
    <text evidence="1">Belongs to the ClpA/ClpB family.</text>
</comment>
<dbReference type="EMBL" id="JAMYWD010000008">
    <property type="protein sequence ID" value="KAJ4962770.1"/>
    <property type="molecule type" value="Genomic_DNA"/>
</dbReference>
<dbReference type="Gene3D" id="1.10.1780.10">
    <property type="entry name" value="Clp, N-terminal domain"/>
    <property type="match status" value="1"/>
</dbReference>
<keyword evidence="2 5" id="KW-0677">Repeat</keyword>
<feature type="region of interest" description="Disordered" evidence="6">
    <location>
        <begin position="882"/>
        <end position="915"/>
    </location>
</feature>
<dbReference type="Pfam" id="PF02861">
    <property type="entry name" value="Clp_N"/>
    <property type="match status" value="1"/>
</dbReference>
<keyword evidence="9" id="KW-1185">Reference proteome</keyword>
<accession>A0A9Q0HDQ1</accession>
<dbReference type="PANTHER" id="PTHR43572">
    <property type="entry name" value="CHAPERONE PROTEIN CLPD, CHLOROPLASTIC"/>
    <property type="match status" value="1"/>
</dbReference>
<evidence type="ECO:0000259" key="7">
    <source>
        <dbReference type="PROSITE" id="PS51903"/>
    </source>
</evidence>
<dbReference type="Proteomes" id="UP001141806">
    <property type="component" value="Unassembled WGS sequence"/>
</dbReference>
<protein>
    <recommendedName>
        <fullName evidence="7">Clp R domain-containing protein</fullName>
    </recommendedName>
</protein>
<gene>
    <name evidence="8" type="ORF">NE237_022709</name>
</gene>
<dbReference type="SUPFAM" id="SSF81923">
    <property type="entry name" value="Double Clp-N motif"/>
    <property type="match status" value="1"/>
</dbReference>
<evidence type="ECO:0000256" key="5">
    <source>
        <dbReference type="PROSITE-ProRule" id="PRU01251"/>
    </source>
</evidence>
<keyword evidence="4" id="KW-0804">Transcription</keyword>
<dbReference type="OrthoDB" id="1872342at2759"/>
<dbReference type="Pfam" id="PF23569">
    <property type="entry name" value="NBD_SMAX1"/>
    <property type="match status" value="1"/>
</dbReference>
<feature type="compositionally biased region" description="Basic and acidic residues" evidence="6">
    <location>
        <begin position="841"/>
        <end position="855"/>
    </location>
</feature>
<comment type="caution">
    <text evidence="8">The sequence shown here is derived from an EMBL/GenBank/DDBJ whole genome shotgun (WGS) entry which is preliminary data.</text>
</comment>
<dbReference type="InterPro" id="IPR004176">
    <property type="entry name" value="Clp_R_N"/>
</dbReference>
<evidence type="ECO:0000256" key="4">
    <source>
        <dbReference type="ARBA" id="ARBA00023163"/>
    </source>
</evidence>
<dbReference type="InterPro" id="IPR036628">
    <property type="entry name" value="Clp_N_dom_sf"/>
</dbReference>
<evidence type="ECO:0000313" key="8">
    <source>
        <dbReference type="EMBL" id="KAJ4962770.1"/>
    </source>
</evidence>
<feature type="region of interest" description="Disordered" evidence="6">
    <location>
        <begin position="841"/>
        <end position="870"/>
    </location>
</feature>
<dbReference type="InterPro" id="IPR058680">
    <property type="entry name" value="NBD_SMAX1-like"/>
</dbReference>
<feature type="domain" description="Clp R" evidence="7">
    <location>
        <begin position="8"/>
        <end position="171"/>
    </location>
</feature>
<dbReference type="PANTHER" id="PTHR43572:SF3">
    <property type="entry name" value="PROTEIN SMAX1-LIKE 5"/>
    <property type="match status" value="1"/>
</dbReference>